<keyword evidence="2" id="KW-0472">Membrane</keyword>
<feature type="domain" description="Type IV / VI secretion system DotU" evidence="3">
    <location>
        <begin position="10"/>
        <end position="231"/>
    </location>
</feature>
<dbReference type="PANTHER" id="PTHR38033:SF1">
    <property type="entry name" value="DOTU FAMILY TYPE IV_VI SECRETION SYSTEM PROTEIN"/>
    <property type="match status" value="1"/>
</dbReference>
<evidence type="ECO:0000256" key="1">
    <source>
        <dbReference type="SAM" id="MobiDB-lite"/>
    </source>
</evidence>
<dbReference type="KEGG" id="rtg:NCTC13098_02944"/>
<dbReference type="Gene3D" id="1.25.40.590">
    <property type="entry name" value="Type IV / VI secretion system, DotU"/>
    <property type="match status" value="1"/>
</dbReference>
<reference evidence="4 5" key="1">
    <citation type="submission" date="2018-12" db="EMBL/GenBank/DDBJ databases">
        <authorList>
            <consortium name="Pathogen Informatics"/>
        </authorList>
    </citation>
    <scope>NUCLEOTIDE SEQUENCE [LARGE SCALE GENOMIC DNA]</scope>
    <source>
        <strain evidence="4 5">NCTC13098</strain>
    </source>
</reference>
<gene>
    <name evidence="4" type="ORF">NCTC13098_02944</name>
</gene>
<dbReference type="InterPro" id="IPR038522">
    <property type="entry name" value="T4/T6SS_DotU_sf"/>
</dbReference>
<dbReference type="InterPro" id="IPR017732">
    <property type="entry name" value="T4/T6SS_DotU"/>
</dbReference>
<keyword evidence="2" id="KW-0812">Transmembrane</keyword>
<evidence type="ECO:0000313" key="5">
    <source>
        <dbReference type="Proteomes" id="UP000274346"/>
    </source>
</evidence>
<feature type="compositionally biased region" description="Polar residues" evidence="1">
    <location>
        <begin position="84"/>
        <end position="99"/>
    </location>
</feature>
<dbReference type="NCBIfam" id="NF038239">
    <property type="entry name" value="T6SS_TssL_short"/>
    <property type="match status" value="1"/>
</dbReference>
<evidence type="ECO:0000256" key="2">
    <source>
        <dbReference type="SAM" id="Phobius"/>
    </source>
</evidence>
<dbReference type="Pfam" id="PF09850">
    <property type="entry name" value="DotU"/>
    <property type="match status" value="1"/>
</dbReference>
<keyword evidence="2" id="KW-1133">Transmembrane helix</keyword>
<name>A0A3P8M2V9_RAOTE</name>
<proteinExistence type="predicted"/>
<protein>
    <submittedName>
        <fullName evidence="4">Uncharacterized protein conserved in bacteria</fullName>
    </submittedName>
</protein>
<dbReference type="EMBL" id="LR131271">
    <property type="protein sequence ID" value="VDR26593.1"/>
    <property type="molecule type" value="Genomic_DNA"/>
</dbReference>
<dbReference type="PANTHER" id="PTHR38033">
    <property type="entry name" value="MEMBRANE PROTEIN-RELATED"/>
    <property type="match status" value="1"/>
</dbReference>
<dbReference type="Proteomes" id="UP000274346">
    <property type="component" value="Chromosome"/>
</dbReference>
<evidence type="ECO:0000313" key="4">
    <source>
        <dbReference type="EMBL" id="VDR26593.1"/>
    </source>
</evidence>
<dbReference type="NCBIfam" id="TIGR03349">
    <property type="entry name" value="IV_VI_DotU"/>
    <property type="match status" value="1"/>
</dbReference>
<dbReference type="AlphaFoldDB" id="A0A3P8M2V9"/>
<feature type="region of interest" description="Disordered" evidence="1">
    <location>
        <begin position="80"/>
        <end position="100"/>
    </location>
</feature>
<accession>A0A3P8M2V9</accession>
<feature type="transmembrane region" description="Helical" evidence="2">
    <location>
        <begin position="211"/>
        <end position="233"/>
    </location>
</feature>
<evidence type="ECO:0000259" key="3">
    <source>
        <dbReference type="Pfam" id="PF09850"/>
    </source>
</evidence>
<organism evidence="4 5">
    <name type="scientific">Raoultella terrigena</name>
    <name type="common">Klebsiella terrigena</name>
    <dbReference type="NCBI Taxonomy" id="577"/>
    <lineage>
        <taxon>Bacteria</taxon>
        <taxon>Pseudomonadati</taxon>
        <taxon>Pseudomonadota</taxon>
        <taxon>Gammaproteobacteria</taxon>
        <taxon>Enterobacterales</taxon>
        <taxon>Enterobacteriaceae</taxon>
        <taxon>Klebsiella/Raoultella group</taxon>
        <taxon>Raoultella</taxon>
    </lineage>
</organism>
<sequence>MRNDIDIDILMADTWLTVAQLRHGASAPDGKALYKNCCAQVESVREALERAGYDSESITHISYAQCALLDEAVMNRKPVAVSPDSCSSDPASEQSTETDALQKVDIDEEVKAWRAAPLQARYFGSLRAGGALYDRIAEVLRQPSPIPAVLACYQRVLALGFQGQFSLSGVGQEQREEILASLNQRVPPLETGISLVVHKTGKRRYNLFRSVWFWIILAVTLTAVVWVGGHLWLQDLLRQQLTELR</sequence>